<keyword evidence="4" id="KW-1185">Reference proteome</keyword>
<keyword evidence="3" id="KW-0808">Transferase</keyword>
<evidence type="ECO:0000259" key="2">
    <source>
        <dbReference type="Pfam" id="PF13579"/>
    </source>
</evidence>
<dbReference type="InterPro" id="IPR050194">
    <property type="entry name" value="Glycosyltransferase_grp1"/>
</dbReference>
<proteinExistence type="predicted"/>
<dbReference type="EMBL" id="CP003600">
    <property type="protein sequence ID" value="AFY92116.1"/>
    <property type="molecule type" value="Genomic_DNA"/>
</dbReference>
<gene>
    <name evidence="3" type="ORF">Cha6605_0855</name>
</gene>
<dbReference type="STRING" id="1173020.Cha6605_0855"/>
<dbReference type="KEGG" id="cmp:Cha6605_0855"/>
<evidence type="ECO:0000259" key="1">
    <source>
        <dbReference type="Pfam" id="PF00534"/>
    </source>
</evidence>
<dbReference type="OrthoDB" id="9813214at2"/>
<dbReference type="AlphaFoldDB" id="K9UCD9"/>
<evidence type="ECO:0000313" key="3">
    <source>
        <dbReference type="EMBL" id="AFY92116.1"/>
    </source>
</evidence>
<organism evidence="3 4">
    <name type="scientific">Chamaesiphon minutus (strain ATCC 27169 / PCC 6605)</name>
    <dbReference type="NCBI Taxonomy" id="1173020"/>
    <lineage>
        <taxon>Bacteria</taxon>
        <taxon>Bacillati</taxon>
        <taxon>Cyanobacteriota</taxon>
        <taxon>Cyanophyceae</taxon>
        <taxon>Gomontiellales</taxon>
        <taxon>Chamaesiphonaceae</taxon>
        <taxon>Chamaesiphon</taxon>
    </lineage>
</organism>
<accession>K9UCD9</accession>
<reference evidence="3 4" key="1">
    <citation type="submission" date="2012-05" db="EMBL/GenBank/DDBJ databases">
        <title>Finished chromosome of genome of Chamaesiphon sp. PCC 6605.</title>
        <authorList>
            <consortium name="US DOE Joint Genome Institute"/>
            <person name="Gugger M."/>
            <person name="Coursin T."/>
            <person name="Rippka R."/>
            <person name="Tandeau De Marsac N."/>
            <person name="Huntemann M."/>
            <person name="Wei C.-L."/>
            <person name="Han J."/>
            <person name="Detter J.C."/>
            <person name="Han C."/>
            <person name="Tapia R."/>
            <person name="Chen A."/>
            <person name="Kyrpides N."/>
            <person name="Mavromatis K."/>
            <person name="Markowitz V."/>
            <person name="Szeto E."/>
            <person name="Ivanova N."/>
            <person name="Pagani I."/>
            <person name="Pati A."/>
            <person name="Goodwin L."/>
            <person name="Nordberg H.P."/>
            <person name="Cantor M.N."/>
            <person name="Hua S.X."/>
            <person name="Woyke T."/>
            <person name="Kerfeld C.A."/>
        </authorList>
    </citation>
    <scope>NUCLEOTIDE SEQUENCE [LARGE SCALE GENOMIC DNA]</scope>
    <source>
        <strain evidence="4">ATCC 27169 / PCC 6605</strain>
    </source>
</reference>
<dbReference type="Pfam" id="PF00534">
    <property type="entry name" value="Glycos_transf_1"/>
    <property type="match status" value="1"/>
</dbReference>
<evidence type="ECO:0000313" key="4">
    <source>
        <dbReference type="Proteomes" id="UP000010366"/>
    </source>
</evidence>
<dbReference type="eggNOG" id="COG0438">
    <property type="taxonomic scope" value="Bacteria"/>
</dbReference>
<dbReference type="HOGENOM" id="CLU_009583_2_3_3"/>
<sequence>MTINDTDNWVDRLAQSIPTGNLIVAPNRRPSYALIAVDSDPTAEIGKAGGGQNVYVRELGLGLARRGCQVDIFTRREHPEQEEIVENSPGCRTIRLTAGPAEFIDRDKLFEYLPAFIDAWWVFQLKSARNYTLIHSNYWLSGWVGLQLKSHLGIPQVHTYHSIGVVKYQGMAKPPAIAVTRHLVETACLTSTDCVISTSPQEVADLRQLISDRGRVRVIPYAINTSHFGSIARTVAREHLKIANDEKLILYVGRFDRRKGIETLIKACATLTKPFRLYLVGGDRTSREECQERQRIQHLVTELGLEDATVFVGQVAQTELPFYYAAANVCVIPSDREPFGLVALEAMAAGTPVIASIVGGLKYTVIHRETGMLIPPNEPTALAAAITEVFDARRC</sequence>
<dbReference type="Proteomes" id="UP000010366">
    <property type="component" value="Chromosome"/>
</dbReference>
<dbReference type="RefSeq" id="WP_015158310.1">
    <property type="nucleotide sequence ID" value="NC_019697.1"/>
</dbReference>
<dbReference type="PANTHER" id="PTHR45947:SF3">
    <property type="entry name" value="SULFOQUINOVOSYL TRANSFERASE SQD2"/>
    <property type="match status" value="1"/>
</dbReference>
<feature type="domain" description="Glycosyl transferase family 1" evidence="1">
    <location>
        <begin position="236"/>
        <end position="391"/>
    </location>
</feature>
<dbReference type="GO" id="GO:0016758">
    <property type="term" value="F:hexosyltransferase activity"/>
    <property type="evidence" value="ECO:0007669"/>
    <property type="project" value="TreeGrafter"/>
</dbReference>
<dbReference type="SUPFAM" id="SSF53756">
    <property type="entry name" value="UDP-Glycosyltransferase/glycogen phosphorylase"/>
    <property type="match status" value="1"/>
</dbReference>
<feature type="domain" description="Glycosyltransferase subfamily 4-like N-terminal" evidence="2">
    <location>
        <begin position="50"/>
        <end position="221"/>
    </location>
</feature>
<dbReference type="Gene3D" id="3.40.50.2000">
    <property type="entry name" value="Glycogen Phosphorylase B"/>
    <property type="match status" value="2"/>
</dbReference>
<protein>
    <submittedName>
        <fullName evidence="3">Glycosyltransferase</fullName>
    </submittedName>
</protein>
<dbReference type="Pfam" id="PF13579">
    <property type="entry name" value="Glyco_trans_4_4"/>
    <property type="match status" value="1"/>
</dbReference>
<dbReference type="InterPro" id="IPR001296">
    <property type="entry name" value="Glyco_trans_1"/>
</dbReference>
<dbReference type="PANTHER" id="PTHR45947">
    <property type="entry name" value="SULFOQUINOVOSYL TRANSFERASE SQD2"/>
    <property type="match status" value="1"/>
</dbReference>
<name>K9UCD9_CHAP6</name>
<dbReference type="InterPro" id="IPR028098">
    <property type="entry name" value="Glyco_trans_4-like_N"/>
</dbReference>